<feature type="transmembrane region" description="Helical" evidence="11">
    <location>
        <begin position="86"/>
        <end position="106"/>
    </location>
</feature>
<protein>
    <recommendedName>
        <fullName evidence="11">Vomeronasal type-1 receptor</fullName>
    </recommendedName>
</protein>
<comment type="similarity">
    <text evidence="2 11">Belongs to the G-protein coupled receptor 1 family.</text>
</comment>
<proteinExistence type="inferred from homology"/>
<evidence type="ECO:0000256" key="5">
    <source>
        <dbReference type="ARBA" id="ARBA00022692"/>
    </source>
</evidence>
<sequence>MSIGGRMDKKAVEDAHHRCLHTHQLDHKGALAEVVEAIRINYSDRYEEIYITGEAMPWVQSPSDSHSMSFEKDVHMTTSQAALKTMYLLQMGVGSLANVILFFYHISSILFGYKKRPTDMILTHTAVANLLVVLSSGIPHTVAAFTSRKPLSSLGCKFVYYLQKAAHSTTLCSICVLSIYQSFTLTPVRGGRSLLRGGAPRVTGSFCCACWVFSVLMYIYVPVKITASPNRHNYTDMQGNWFCSSSSASAGIVILWSTSDAVFIGLMVWSSVSMVLLLHRHHQRVQYIHTRTGHHRYPSETRAAHTILMLVVTFVIIYVATSILDFYITAFFDFRQWLIQTSDVLLSCFPTISPFLLLLRDPRTARICS</sequence>
<evidence type="ECO:0000256" key="11">
    <source>
        <dbReference type="RuleBase" id="RU364061"/>
    </source>
</evidence>
<evidence type="ECO:0000313" key="13">
    <source>
        <dbReference type="Proteomes" id="UP001652640"/>
    </source>
</evidence>
<dbReference type="GeneID" id="110138476"/>
<evidence type="ECO:0000256" key="1">
    <source>
        <dbReference type="ARBA" id="ARBA00004651"/>
    </source>
</evidence>
<keyword evidence="13" id="KW-1185">Reference proteome</keyword>
<dbReference type="SUPFAM" id="SSF81321">
    <property type="entry name" value="Family A G protein-coupled receptor-like"/>
    <property type="match status" value="1"/>
</dbReference>
<keyword evidence="9 11" id="KW-0675">Receptor</keyword>
<evidence type="ECO:0000256" key="3">
    <source>
        <dbReference type="ARBA" id="ARBA00022475"/>
    </source>
</evidence>
<evidence type="ECO:0000256" key="10">
    <source>
        <dbReference type="ARBA" id="ARBA00023224"/>
    </source>
</evidence>
<dbReference type="InterPro" id="IPR017452">
    <property type="entry name" value="GPCR_Rhodpsn_7TM"/>
</dbReference>
<evidence type="ECO:0000256" key="2">
    <source>
        <dbReference type="ARBA" id="ARBA00010663"/>
    </source>
</evidence>
<feature type="transmembrane region" description="Helical" evidence="11">
    <location>
        <begin position="262"/>
        <end position="279"/>
    </location>
</feature>
<evidence type="ECO:0000259" key="12">
    <source>
        <dbReference type="PROSITE" id="PS50262"/>
    </source>
</evidence>
<reference evidence="14" key="2">
    <citation type="submission" date="2025-08" db="UniProtKB">
        <authorList>
            <consortium name="RefSeq"/>
        </authorList>
    </citation>
    <scope>IDENTIFICATION</scope>
    <source>
        <tissue evidence="14">Tongue muscle</tissue>
    </source>
</reference>
<feature type="transmembrane region" description="Helical" evidence="11">
    <location>
        <begin position="337"/>
        <end position="359"/>
    </location>
</feature>
<feature type="transmembrane region" description="Helical" evidence="11">
    <location>
        <begin position="306"/>
        <end position="331"/>
    </location>
</feature>
<evidence type="ECO:0000256" key="6">
    <source>
        <dbReference type="ARBA" id="ARBA00022989"/>
    </source>
</evidence>
<dbReference type="Pfam" id="PF03402">
    <property type="entry name" value="V1R"/>
    <property type="match status" value="1"/>
</dbReference>
<feature type="transmembrane region" description="Helical" evidence="11">
    <location>
        <begin position="239"/>
        <end position="256"/>
    </location>
</feature>
<reference evidence="13" key="1">
    <citation type="journal article" date="2022" name="J. Hered.">
        <title>A De Novo Chromosome-Level Genome Assembly of the White-Tailed Deer, Odocoileus Virginianus.</title>
        <authorList>
            <person name="London E.W."/>
            <person name="Roca A.L."/>
            <person name="Novakofski J.E."/>
            <person name="Mateus-Pinilla N.E."/>
        </authorList>
    </citation>
    <scope>NUCLEOTIDE SEQUENCE [LARGE SCALE GENOMIC DNA]</scope>
</reference>
<dbReference type="Proteomes" id="UP001652640">
    <property type="component" value="Chromosome 20"/>
</dbReference>
<comment type="subcellular location">
    <subcellularLocation>
        <location evidence="1 11">Cell membrane</location>
        <topology evidence="1 11">Multi-pass membrane protein</topology>
    </subcellularLocation>
</comment>
<keyword evidence="7 11" id="KW-0297">G-protein coupled receptor</keyword>
<feature type="transmembrane region" description="Helical" evidence="11">
    <location>
        <begin position="126"/>
        <end position="146"/>
    </location>
</feature>
<name>A0ABM4GWG5_ODOVR</name>
<dbReference type="PANTHER" id="PTHR24062">
    <property type="entry name" value="VOMERONASAL TYPE-1 RECEPTOR"/>
    <property type="match status" value="1"/>
</dbReference>
<evidence type="ECO:0000313" key="14">
    <source>
        <dbReference type="RefSeq" id="XP_070307661.1"/>
    </source>
</evidence>
<feature type="transmembrane region" description="Helical" evidence="11">
    <location>
        <begin position="203"/>
        <end position="227"/>
    </location>
</feature>
<keyword evidence="5 11" id="KW-0812">Transmembrane</keyword>
<keyword evidence="8 11" id="KW-0472">Membrane</keyword>
<dbReference type="PROSITE" id="PS50262">
    <property type="entry name" value="G_PROTEIN_RECEP_F1_2"/>
    <property type="match status" value="1"/>
</dbReference>
<keyword evidence="4 11" id="KW-0589">Pheromone response</keyword>
<keyword evidence="3 11" id="KW-1003">Cell membrane</keyword>
<evidence type="ECO:0000256" key="7">
    <source>
        <dbReference type="ARBA" id="ARBA00023040"/>
    </source>
</evidence>
<feature type="transmembrane region" description="Helical" evidence="11">
    <location>
        <begin position="158"/>
        <end position="183"/>
    </location>
</feature>
<gene>
    <name evidence="14" type="primary">LOC110138476</name>
</gene>
<dbReference type="Gene3D" id="1.20.1070.10">
    <property type="entry name" value="Rhodopsin 7-helix transmembrane proteins"/>
    <property type="match status" value="1"/>
</dbReference>
<accession>A0ABM4GWG5</accession>
<keyword evidence="10 11" id="KW-0807">Transducer</keyword>
<keyword evidence="6 11" id="KW-1133">Transmembrane helix</keyword>
<evidence type="ECO:0000256" key="4">
    <source>
        <dbReference type="ARBA" id="ARBA00022507"/>
    </source>
</evidence>
<evidence type="ECO:0000256" key="9">
    <source>
        <dbReference type="ARBA" id="ARBA00023170"/>
    </source>
</evidence>
<dbReference type="RefSeq" id="XP_070307661.1">
    <property type="nucleotide sequence ID" value="XM_070451560.1"/>
</dbReference>
<organism evidence="13 14">
    <name type="scientific">Odocoileus virginianus</name>
    <name type="common">White-tailed deer</name>
    <dbReference type="NCBI Taxonomy" id="9874"/>
    <lineage>
        <taxon>Eukaryota</taxon>
        <taxon>Metazoa</taxon>
        <taxon>Chordata</taxon>
        <taxon>Craniata</taxon>
        <taxon>Vertebrata</taxon>
        <taxon>Euteleostomi</taxon>
        <taxon>Mammalia</taxon>
        <taxon>Eutheria</taxon>
        <taxon>Laurasiatheria</taxon>
        <taxon>Artiodactyla</taxon>
        <taxon>Ruminantia</taxon>
        <taxon>Pecora</taxon>
        <taxon>Cervidae</taxon>
        <taxon>Odocoileinae</taxon>
        <taxon>Odocoileus</taxon>
    </lineage>
</organism>
<dbReference type="InterPro" id="IPR004072">
    <property type="entry name" value="Vmron_rcpt_1"/>
</dbReference>
<feature type="domain" description="G-protein coupled receptors family 1 profile" evidence="12">
    <location>
        <begin position="97"/>
        <end position="357"/>
    </location>
</feature>
<evidence type="ECO:0000256" key="8">
    <source>
        <dbReference type="ARBA" id="ARBA00023136"/>
    </source>
</evidence>